<sequence length="52" mass="5802">MGKIIKTNFDKICSDIESAADIIMNIGESASVAWTKEQLIEWLESDIEQDGD</sequence>
<protein>
    <submittedName>
        <fullName evidence="1">Uncharacterized protein</fullName>
    </submittedName>
</protein>
<name>A0ABX2HUW1_9FIRM</name>
<proteinExistence type="predicted"/>
<dbReference type="RefSeq" id="WP_165643088.1">
    <property type="nucleotide sequence ID" value="NZ_JAAITT010000061.1"/>
</dbReference>
<organism evidence="1 2">
    <name type="scientific">Enterocloster aldenensis</name>
    <dbReference type="NCBI Taxonomy" id="358742"/>
    <lineage>
        <taxon>Bacteria</taxon>
        <taxon>Bacillati</taxon>
        <taxon>Bacillota</taxon>
        <taxon>Clostridia</taxon>
        <taxon>Lachnospirales</taxon>
        <taxon>Lachnospiraceae</taxon>
        <taxon>Enterocloster</taxon>
    </lineage>
</organism>
<dbReference type="Proteomes" id="UP000669239">
    <property type="component" value="Unassembled WGS sequence"/>
</dbReference>
<dbReference type="EMBL" id="JAAITT010000061">
    <property type="protein sequence ID" value="NSJ52194.1"/>
    <property type="molecule type" value="Genomic_DNA"/>
</dbReference>
<keyword evidence="2" id="KW-1185">Reference proteome</keyword>
<gene>
    <name evidence="1" type="ORF">G5B36_26435</name>
</gene>
<reference evidence="1 2" key="1">
    <citation type="journal article" date="2020" name="Cell Host Microbe">
        <title>Functional and Genomic Variation between Human-Derived Isolates of Lachnospiraceae Reveals Inter- and Intra-Species Diversity.</title>
        <authorList>
            <person name="Sorbara M.T."/>
            <person name="Littmann E.R."/>
            <person name="Fontana E."/>
            <person name="Moody T.U."/>
            <person name="Kohout C.E."/>
            <person name="Gjonbalaj M."/>
            <person name="Eaton V."/>
            <person name="Seok R."/>
            <person name="Leiner I.M."/>
            <person name="Pamer E.G."/>
        </authorList>
    </citation>
    <scope>NUCLEOTIDE SEQUENCE [LARGE SCALE GENOMIC DNA]</scope>
    <source>
        <strain evidence="1 2">MSK.1.17</strain>
    </source>
</reference>
<comment type="caution">
    <text evidence="1">The sequence shown here is derived from an EMBL/GenBank/DDBJ whole genome shotgun (WGS) entry which is preliminary data.</text>
</comment>
<accession>A0ABX2HUW1</accession>
<evidence type="ECO:0000313" key="2">
    <source>
        <dbReference type="Proteomes" id="UP000669239"/>
    </source>
</evidence>
<evidence type="ECO:0000313" key="1">
    <source>
        <dbReference type="EMBL" id="NSJ52194.1"/>
    </source>
</evidence>